<sequence>MDKVDMLLVLQSRQSHVFYQRKGVPIKEDHYPCICSSVCQE</sequence>
<accession>A0A0A8YHM1</accession>
<protein>
    <submittedName>
        <fullName evidence="1">Uncharacterized protein</fullName>
    </submittedName>
</protein>
<dbReference type="AlphaFoldDB" id="A0A0A8YHM1"/>
<organism evidence="1">
    <name type="scientific">Arundo donax</name>
    <name type="common">Giant reed</name>
    <name type="synonym">Donax arundinaceus</name>
    <dbReference type="NCBI Taxonomy" id="35708"/>
    <lineage>
        <taxon>Eukaryota</taxon>
        <taxon>Viridiplantae</taxon>
        <taxon>Streptophyta</taxon>
        <taxon>Embryophyta</taxon>
        <taxon>Tracheophyta</taxon>
        <taxon>Spermatophyta</taxon>
        <taxon>Magnoliopsida</taxon>
        <taxon>Liliopsida</taxon>
        <taxon>Poales</taxon>
        <taxon>Poaceae</taxon>
        <taxon>PACMAD clade</taxon>
        <taxon>Arundinoideae</taxon>
        <taxon>Arundineae</taxon>
        <taxon>Arundo</taxon>
    </lineage>
</organism>
<dbReference type="EMBL" id="GBRH01272389">
    <property type="protein sequence ID" value="JAD25506.1"/>
    <property type="molecule type" value="Transcribed_RNA"/>
</dbReference>
<reference evidence="1" key="2">
    <citation type="journal article" date="2015" name="Data Brief">
        <title>Shoot transcriptome of the giant reed, Arundo donax.</title>
        <authorList>
            <person name="Barrero R.A."/>
            <person name="Guerrero F.D."/>
            <person name="Moolhuijzen P."/>
            <person name="Goolsby J.A."/>
            <person name="Tidwell J."/>
            <person name="Bellgard S.E."/>
            <person name="Bellgard M.I."/>
        </authorList>
    </citation>
    <scope>NUCLEOTIDE SEQUENCE</scope>
    <source>
        <tissue evidence="1">Shoot tissue taken approximately 20 cm above the soil surface</tissue>
    </source>
</reference>
<proteinExistence type="predicted"/>
<name>A0A0A8YHM1_ARUDO</name>
<reference evidence="1" key="1">
    <citation type="submission" date="2014-09" db="EMBL/GenBank/DDBJ databases">
        <authorList>
            <person name="Magalhaes I.L.F."/>
            <person name="Oliveira U."/>
            <person name="Santos F.R."/>
            <person name="Vidigal T.H.D.A."/>
            <person name="Brescovit A.D."/>
            <person name="Santos A.J."/>
        </authorList>
    </citation>
    <scope>NUCLEOTIDE SEQUENCE</scope>
    <source>
        <tissue evidence="1">Shoot tissue taken approximately 20 cm above the soil surface</tissue>
    </source>
</reference>
<evidence type="ECO:0000313" key="1">
    <source>
        <dbReference type="EMBL" id="JAD25506.1"/>
    </source>
</evidence>